<name>A0A8X6UQS3_NEPPI</name>
<comment type="caution">
    <text evidence="1">The sequence shown here is derived from an EMBL/GenBank/DDBJ whole genome shotgun (WGS) entry which is preliminary data.</text>
</comment>
<reference evidence="1" key="1">
    <citation type="submission" date="2020-08" db="EMBL/GenBank/DDBJ databases">
        <title>Multicomponent nature underlies the extraordinary mechanical properties of spider dragline silk.</title>
        <authorList>
            <person name="Kono N."/>
            <person name="Nakamura H."/>
            <person name="Mori M."/>
            <person name="Yoshida Y."/>
            <person name="Ohtoshi R."/>
            <person name="Malay A.D."/>
            <person name="Moran D.A.P."/>
            <person name="Tomita M."/>
            <person name="Numata K."/>
            <person name="Arakawa K."/>
        </authorList>
    </citation>
    <scope>NUCLEOTIDE SEQUENCE</scope>
</reference>
<proteinExistence type="predicted"/>
<dbReference type="SUPFAM" id="SSF53335">
    <property type="entry name" value="S-adenosyl-L-methionine-dependent methyltransferases"/>
    <property type="match status" value="1"/>
</dbReference>
<gene>
    <name evidence="1" type="ORF">NPIL_167741</name>
</gene>
<evidence type="ECO:0008006" key="3">
    <source>
        <dbReference type="Google" id="ProtNLM"/>
    </source>
</evidence>
<accession>A0A8X6UQS3</accession>
<dbReference type="OrthoDB" id="6429157at2759"/>
<dbReference type="EMBL" id="BMAW01131180">
    <property type="protein sequence ID" value="GFU38348.1"/>
    <property type="molecule type" value="Genomic_DNA"/>
</dbReference>
<evidence type="ECO:0000313" key="1">
    <source>
        <dbReference type="EMBL" id="GFU38348.1"/>
    </source>
</evidence>
<dbReference type="InterPro" id="IPR029063">
    <property type="entry name" value="SAM-dependent_MTases_sf"/>
</dbReference>
<dbReference type="Gene3D" id="3.40.50.150">
    <property type="entry name" value="Vaccinia Virus protein VP39"/>
    <property type="match status" value="1"/>
</dbReference>
<keyword evidence="2" id="KW-1185">Reference proteome</keyword>
<organism evidence="1 2">
    <name type="scientific">Nephila pilipes</name>
    <name type="common">Giant wood spider</name>
    <name type="synonym">Nephila maculata</name>
    <dbReference type="NCBI Taxonomy" id="299642"/>
    <lineage>
        <taxon>Eukaryota</taxon>
        <taxon>Metazoa</taxon>
        <taxon>Ecdysozoa</taxon>
        <taxon>Arthropoda</taxon>
        <taxon>Chelicerata</taxon>
        <taxon>Arachnida</taxon>
        <taxon>Araneae</taxon>
        <taxon>Araneomorphae</taxon>
        <taxon>Entelegynae</taxon>
        <taxon>Araneoidea</taxon>
        <taxon>Nephilidae</taxon>
        <taxon>Nephila</taxon>
    </lineage>
</organism>
<dbReference type="AlphaFoldDB" id="A0A8X6UQS3"/>
<dbReference type="Proteomes" id="UP000887013">
    <property type="component" value="Unassembled WGS sequence"/>
</dbReference>
<dbReference type="GO" id="GO:0008757">
    <property type="term" value="F:S-adenosylmethionine-dependent methyltransferase activity"/>
    <property type="evidence" value="ECO:0007669"/>
    <property type="project" value="InterPro"/>
</dbReference>
<protein>
    <recommendedName>
        <fullName evidence="3">Methyltransferase domain-containing protein</fullName>
    </recommendedName>
</protein>
<sequence>MAQPLTNSEELKTSKKHVPVLNYDYALMFVKECAVEFRWRDLTNDIIMDVGCGSDFNCCNAILKEFPDVRALVAIDKYPVVLRNRKDKIYPFTGNIEERETLKGFEGELDKVISTNTIHQITNKKLVFENLYHFLKPGGEAAVLFNMESCYIDFTKALLEIPYFKSMFKGKFTENVHPKEQGSQFYQEMFEEAGFHNVRAKVVEFVIPLSSDEACKDFLFEAHKDDFHILPEFSDEFKEALIRIYTRKVERIEGKPCYRALMLSLLGYKPT</sequence>
<dbReference type="Pfam" id="PF13489">
    <property type="entry name" value="Methyltransf_23"/>
    <property type="match status" value="1"/>
</dbReference>
<evidence type="ECO:0000313" key="2">
    <source>
        <dbReference type="Proteomes" id="UP000887013"/>
    </source>
</evidence>